<feature type="non-terminal residue" evidence="1">
    <location>
        <position position="1"/>
    </location>
</feature>
<keyword evidence="2" id="KW-1185">Reference proteome</keyword>
<accession>A0A091MEN4</accession>
<evidence type="ECO:0000313" key="2">
    <source>
        <dbReference type="Proteomes" id="UP000054116"/>
    </source>
</evidence>
<evidence type="ECO:0000313" key="1">
    <source>
        <dbReference type="EMBL" id="KFP69059.1"/>
    </source>
</evidence>
<proteinExistence type="predicted"/>
<feature type="non-terminal residue" evidence="1">
    <location>
        <position position="50"/>
    </location>
</feature>
<reference evidence="1 2" key="1">
    <citation type="submission" date="2014-04" db="EMBL/GenBank/DDBJ databases">
        <title>Genome evolution of avian class.</title>
        <authorList>
            <person name="Zhang G."/>
            <person name="Li C."/>
        </authorList>
    </citation>
    <scope>NUCLEOTIDE SEQUENCE [LARGE SCALE GENOMIC DNA]</scope>
    <source>
        <strain evidence="1">BGI_N322</strain>
    </source>
</reference>
<name>A0A091MEN4_CARIC</name>
<sequence>AAIDFLLLVHGHECQDFDSLCCVNLSNHLQSIHTQLQQLHSLTKQLQVQD</sequence>
<organism evidence="1 2">
    <name type="scientific">Cariama cristata</name>
    <name type="common">Red-legged seriema</name>
    <dbReference type="NCBI Taxonomy" id="54380"/>
    <lineage>
        <taxon>Eukaryota</taxon>
        <taxon>Metazoa</taxon>
        <taxon>Chordata</taxon>
        <taxon>Craniata</taxon>
        <taxon>Vertebrata</taxon>
        <taxon>Euteleostomi</taxon>
        <taxon>Archelosauria</taxon>
        <taxon>Archosauria</taxon>
        <taxon>Dinosauria</taxon>
        <taxon>Saurischia</taxon>
        <taxon>Theropoda</taxon>
        <taxon>Coelurosauria</taxon>
        <taxon>Aves</taxon>
        <taxon>Neognathae</taxon>
        <taxon>Neoaves</taxon>
        <taxon>Telluraves</taxon>
        <taxon>Australaves</taxon>
        <taxon>Cariamiformes</taxon>
        <taxon>Cariamidae</taxon>
        <taxon>Cariama</taxon>
    </lineage>
</organism>
<protein>
    <submittedName>
        <fullName evidence="1">Uncharacterized protein</fullName>
    </submittedName>
</protein>
<gene>
    <name evidence="1" type="ORF">N322_01373</name>
</gene>
<dbReference type="EMBL" id="KK528649">
    <property type="protein sequence ID" value="KFP69059.1"/>
    <property type="molecule type" value="Genomic_DNA"/>
</dbReference>
<dbReference type="Gene3D" id="1.10.287.210">
    <property type="match status" value="1"/>
</dbReference>
<dbReference type="SUPFAM" id="SSF58069">
    <property type="entry name" value="Virus ectodomain"/>
    <property type="match status" value="1"/>
</dbReference>
<dbReference type="Proteomes" id="UP000054116">
    <property type="component" value="Unassembled WGS sequence"/>
</dbReference>
<dbReference type="AlphaFoldDB" id="A0A091MEN4"/>